<reference evidence="10 11" key="1">
    <citation type="submission" date="2016-10" db="EMBL/GenBank/DDBJ databases">
        <authorList>
            <person name="de Groot N.N."/>
        </authorList>
    </citation>
    <scope>NUCLEOTIDE SEQUENCE [LARGE SCALE GENOMIC DNA]</scope>
    <source>
        <strain evidence="10 11">NLAE-zl-G419</strain>
    </source>
</reference>
<dbReference type="PANTHER" id="PTHR35789">
    <property type="entry name" value="SPORE GERMINATION PROTEIN B3"/>
    <property type="match status" value="1"/>
</dbReference>
<dbReference type="AlphaFoldDB" id="A0A1I2LHE3"/>
<organism evidence="10 11">
    <name type="scientific">Clostridium cadaveris</name>
    <dbReference type="NCBI Taxonomy" id="1529"/>
    <lineage>
        <taxon>Bacteria</taxon>
        <taxon>Bacillati</taxon>
        <taxon>Bacillota</taxon>
        <taxon>Clostridia</taxon>
        <taxon>Eubacteriales</taxon>
        <taxon>Clostridiaceae</taxon>
        <taxon>Clostridium</taxon>
    </lineage>
</organism>
<protein>
    <submittedName>
        <fullName evidence="10">Spore germination protein</fullName>
    </submittedName>
</protein>
<dbReference type="STRING" id="1529.SAMN04487885_11036"/>
<gene>
    <name evidence="10" type="ORF">SAMN04487885_11036</name>
</gene>
<dbReference type="InterPro" id="IPR046953">
    <property type="entry name" value="Spore_GerAC-like_C"/>
</dbReference>
<dbReference type="OrthoDB" id="2569624at2"/>
<dbReference type="InterPro" id="IPR008844">
    <property type="entry name" value="Spore_GerAC-like"/>
</dbReference>
<evidence type="ECO:0000256" key="5">
    <source>
        <dbReference type="ARBA" id="ARBA00023136"/>
    </source>
</evidence>
<dbReference type="Gene3D" id="3.30.300.210">
    <property type="entry name" value="Nutrient germinant receptor protein C, domain 3"/>
    <property type="match status" value="1"/>
</dbReference>
<evidence type="ECO:0000259" key="9">
    <source>
        <dbReference type="Pfam" id="PF25198"/>
    </source>
</evidence>
<dbReference type="eggNOG" id="ENOG502Z8GN">
    <property type="taxonomic scope" value="Bacteria"/>
</dbReference>
<keyword evidence="7" id="KW-0449">Lipoprotein</keyword>
<feature type="domain" description="Spore germination GerAC-like C-terminal" evidence="8">
    <location>
        <begin position="228"/>
        <end position="390"/>
    </location>
</feature>
<keyword evidence="4" id="KW-0732">Signal</keyword>
<comment type="subcellular location">
    <subcellularLocation>
        <location evidence="1">Membrane</location>
        <topology evidence="1">Lipid-anchor</topology>
    </subcellularLocation>
</comment>
<keyword evidence="11" id="KW-1185">Reference proteome</keyword>
<evidence type="ECO:0000256" key="3">
    <source>
        <dbReference type="ARBA" id="ARBA00022544"/>
    </source>
</evidence>
<dbReference type="Proteomes" id="UP000182135">
    <property type="component" value="Unassembled WGS sequence"/>
</dbReference>
<name>A0A1I2LHE3_9CLOT</name>
<dbReference type="PANTHER" id="PTHR35789:SF1">
    <property type="entry name" value="SPORE GERMINATION PROTEIN B3"/>
    <property type="match status" value="1"/>
</dbReference>
<evidence type="ECO:0000256" key="6">
    <source>
        <dbReference type="ARBA" id="ARBA00023139"/>
    </source>
</evidence>
<dbReference type="EMBL" id="FOOE01000010">
    <property type="protein sequence ID" value="SFF77879.1"/>
    <property type="molecule type" value="Genomic_DNA"/>
</dbReference>
<dbReference type="Pfam" id="PF05504">
    <property type="entry name" value="Spore_GerAC"/>
    <property type="match status" value="1"/>
</dbReference>
<evidence type="ECO:0000313" key="11">
    <source>
        <dbReference type="Proteomes" id="UP000182135"/>
    </source>
</evidence>
<evidence type="ECO:0000256" key="4">
    <source>
        <dbReference type="ARBA" id="ARBA00022729"/>
    </source>
</evidence>
<dbReference type="InterPro" id="IPR057336">
    <property type="entry name" value="GerAC_N"/>
</dbReference>
<comment type="similarity">
    <text evidence="2">Belongs to the GerABKC lipoprotein family.</text>
</comment>
<accession>A0A1I2LHE3</accession>
<proteinExistence type="inferred from homology"/>
<dbReference type="InterPro" id="IPR038501">
    <property type="entry name" value="Spore_GerAC_C_sf"/>
</dbReference>
<evidence type="ECO:0000259" key="8">
    <source>
        <dbReference type="Pfam" id="PF05504"/>
    </source>
</evidence>
<feature type="domain" description="Spore germination protein N-terminal" evidence="9">
    <location>
        <begin position="24"/>
        <end position="217"/>
    </location>
</feature>
<dbReference type="RefSeq" id="WP_027638684.1">
    <property type="nucleotide sequence ID" value="NZ_BAAACD010000033.1"/>
</dbReference>
<evidence type="ECO:0000256" key="1">
    <source>
        <dbReference type="ARBA" id="ARBA00004635"/>
    </source>
</evidence>
<evidence type="ECO:0000256" key="7">
    <source>
        <dbReference type="ARBA" id="ARBA00023288"/>
    </source>
</evidence>
<dbReference type="GO" id="GO:0009847">
    <property type="term" value="P:spore germination"/>
    <property type="evidence" value="ECO:0007669"/>
    <property type="project" value="InterPro"/>
</dbReference>
<dbReference type="NCBIfam" id="TIGR02887">
    <property type="entry name" value="spore_ger_x_C"/>
    <property type="match status" value="1"/>
</dbReference>
<keyword evidence="6" id="KW-0564">Palmitate</keyword>
<keyword evidence="3" id="KW-0309">Germination</keyword>
<dbReference type="Pfam" id="PF25198">
    <property type="entry name" value="Spore_GerAC_N"/>
    <property type="match status" value="1"/>
</dbReference>
<evidence type="ECO:0000256" key="2">
    <source>
        <dbReference type="ARBA" id="ARBA00007886"/>
    </source>
</evidence>
<dbReference type="PROSITE" id="PS51257">
    <property type="entry name" value="PROKAR_LIPOPROTEIN"/>
    <property type="match status" value="1"/>
</dbReference>
<evidence type="ECO:0000313" key="10">
    <source>
        <dbReference type="EMBL" id="SFF77879.1"/>
    </source>
</evidence>
<keyword evidence="5" id="KW-0472">Membrane</keyword>
<dbReference type="GO" id="GO:0016020">
    <property type="term" value="C:membrane"/>
    <property type="evidence" value="ECO:0007669"/>
    <property type="project" value="UniProtKB-SubCell"/>
</dbReference>
<sequence>MKHRKLIATFLIVLFPLIFSGCWDKYEIERKVFVSTIGIDVGEDIDKEQKIKDENKEGAYSARNIKKLKITYGFPDISHFSPSQAVIEKDGTITVSTYSMEGAFAEANNKSSRSIYLGHARLILINQELFKYPDTFREIVDYIRRQSNLNRKIYVVLTDGPVEQFMKAEFDIDKHIQTYISGILENNQSFESAVEVSLNDFLTSLAEKGNAILPILKMDRENKEIKLSGIGVMENYEFKGQLNDAETTTVEVLRGKAKKVVKVVNLEGHPYDYEIERVRRKIEVSENDGKVNINIYLKLSGAIKEGYKERPLTLEEIDELESIFNNTIAEEGTKIMKSIQQNIGIDIVGIDDYIRKFKPSIWEKFGENWSEVYSNSKINIEVDTNIKTTGIIK</sequence>